<dbReference type="EMBL" id="JBHRVA010000003">
    <property type="protein sequence ID" value="MFC3303599.1"/>
    <property type="molecule type" value="Genomic_DNA"/>
</dbReference>
<sequence>MPEADTRKLYVSVDEKVSVPADSFFIKVSVVGFGDTQDSTLIELTAQLDDLRAAIPALEGLTGFSIETDDISIVPRPDERCKEVFGYDADRVCAPGEYVATVSLDIKGQPALQAGNLMSLASEKVRGSVELMSFFASDKEAAEAAALTAVLAKARREADLIASTSGSRAGSILEIRPPNIDDYYLPEMRLNDMFAPVGAGTQRQYAIRTIPIDQPTVEVSKDLLIVFALEPVEPPSED</sequence>
<protein>
    <submittedName>
        <fullName evidence="1">SIMPL domain-containing protein</fullName>
    </submittedName>
</protein>
<dbReference type="InterPro" id="IPR007497">
    <property type="entry name" value="SIMPL/DUF541"/>
</dbReference>
<keyword evidence="2" id="KW-1185">Reference proteome</keyword>
<evidence type="ECO:0000313" key="1">
    <source>
        <dbReference type="EMBL" id="MFC3303599.1"/>
    </source>
</evidence>
<comment type="caution">
    <text evidence="1">The sequence shown here is derived from an EMBL/GenBank/DDBJ whole genome shotgun (WGS) entry which is preliminary data.</text>
</comment>
<dbReference type="Proteomes" id="UP001595607">
    <property type="component" value="Unassembled WGS sequence"/>
</dbReference>
<organism evidence="1 2">
    <name type="scientific">Parvularcula lutaonensis</name>
    <dbReference type="NCBI Taxonomy" id="491923"/>
    <lineage>
        <taxon>Bacteria</taxon>
        <taxon>Pseudomonadati</taxon>
        <taxon>Pseudomonadota</taxon>
        <taxon>Alphaproteobacteria</taxon>
        <taxon>Parvularculales</taxon>
        <taxon>Parvularculaceae</taxon>
        <taxon>Parvularcula</taxon>
    </lineage>
</organism>
<dbReference type="Pfam" id="PF04402">
    <property type="entry name" value="SIMPL"/>
    <property type="match status" value="1"/>
</dbReference>
<gene>
    <name evidence="1" type="ORF">ACFONP_12750</name>
</gene>
<name>A0ABV7MDR4_9PROT</name>
<reference evidence="2" key="1">
    <citation type="journal article" date="2019" name="Int. J. Syst. Evol. Microbiol.">
        <title>The Global Catalogue of Microorganisms (GCM) 10K type strain sequencing project: providing services to taxonomists for standard genome sequencing and annotation.</title>
        <authorList>
            <consortium name="The Broad Institute Genomics Platform"/>
            <consortium name="The Broad Institute Genome Sequencing Center for Infectious Disease"/>
            <person name="Wu L."/>
            <person name="Ma J."/>
        </authorList>
    </citation>
    <scope>NUCLEOTIDE SEQUENCE [LARGE SCALE GENOMIC DNA]</scope>
    <source>
        <strain evidence="2">KCTC 22245</strain>
    </source>
</reference>
<evidence type="ECO:0000313" key="2">
    <source>
        <dbReference type="Proteomes" id="UP001595607"/>
    </source>
</evidence>
<dbReference type="Gene3D" id="3.30.70.2970">
    <property type="entry name" value="Protein of unknown function (DUF541), domain 2"/>
    <property type="match status" value="1"/>
</dbReference>
<proteinExistence type="predicted"/>
<accession>A0ABV7MDR4</accession>
<dbReference type="RefSeq" id="WP_189576301.1">
    <property type="nucleotide sequence ID" value="NZ_BMXU01000002.1"/>
</dbReference>
<dbReference type="Gene3D" id="3.30.110.170">
    <property type="entry name" value="Protein of unknown function (DUF541), domain 1"/>
    <property type="match status" value="1"/>
</dbReference>